<evidence type="ECO:0000256" key="1">
    <source>
        <dbReference type="SAM" id="MobiDB-lite"/>
    </source>
</evidence>
<evidence type="ECO:0000313" key="2">
    <source>
        <dbReference type="EMBL" id="OZC10583.1"/>
    </source>
</evidence>
<keyword evidence="3" id="KW-1185">Reference proteome</keyword>
<feature type="region of interest" description="Disordered" evidence="1">
    <location>
        <begin position="49"/>
        <end position="91"/>
    </location>
</feature>
<accession>A0A238BZA2</accession>
<dbReference type="AlphaFoldDB" id="A0A238BZA2"/>
<protein>
    <submittedName>
        <fullName evidence="2">Uncharacterized protein</fullName>
    </submittedName>
</protein>
<proteinExistence type="predicted"/>
<feature type="compositionally biased region" description="Basic and acidic residues" evidence="1">
    <location>
        <begin position="49"/>
        <end position="87"/>
    </location>
</feature>
<organism evidence="2 3">
    <name type="scientific">Onchocerca flexuosa</name>
    <dbReference type="NCBI Taxonomy" id="387005"/>
    <lineage>
        <taxon>Eukaryota</taxon>
        <taxon>Metazoa</taxon>
        <taxon>Ecdysozoa</taxon>
        <taxon>Nematoda</taxon>
        <taxon>Chromadorea</taxon>
        <taxon>Rhabditida</taxon>
        <taxon>Spirurina</taxon>
        <taxon>Spiruromorpha</taxon>
        <taxon>Filarioidea</taxon>
        <taxon>Onchocercidae</taxon>
        <taxon>Onchocerca</taxon>
    </lineage>
</organism>
<dbReference type="EMBL" id="KZ269985">
    <property type="protein sequence ID" value="OZC10583.1"/>
    <property type="molecule type" value="Genomic_DNA"/>
</dbReference>
<evidence type="ECO:0000313" key="3">
    <source>
        <dbReference type="Proteomes" id="UP000242913"/>
    </source>
</evidence>
<dbReference type="Proteomes" id="UP000242913">
    <property type="component" value="Unassembled WGS sequence"/>
</dbReference>
<gene>
    <name evidence="2" type="ORF">X798_02332</name>
</gene>
<sequence length="105" mass="12201">MLNRPRSSLLPDHGSVILFSGCFFDKRGRKLRIRKRIQTRGKVIKKLRWDGQGEKSGNEKKPNIEKTEMGGKKMMKKMEEAGEEKWGRGRGLKGKALEHRLHYSH</sequence>
<name>A0A238BZA2_9BILA</name>
<reference evidence="2 3" key="1">
    <citation type="submission" date="2015-12" db="EMBL/GenBank/DDBJ databases">
        <title>Draft genome of the nematode, Onchocerca flexuosa.</title>
        <authorList>
            <person name="Mitreva M."/>
        </authorList>
    </citation>
    <scope>NUCLEOTIDE SEQUENCE [LARGE SCALE GENOMIC DNA]</scope>
    <source>
        <strain evidence="2">Red Deer</strain>
    </source>
</reference>